<dbReference type="PANTHER" id="PTHR43132">
    <property type="entry name" value="ARSENICAL RESISTANCE OPERON REPRESSOR ARSR-RELATED"/>
    <property type="match status" value="1"/>
</dbReference>
<evidence type="ECO:0000259" key="4">
    <source>
        <dbReference type="PROSITE" id="PS50987"/>
    </source>
</evidence>
<dbReference type="InterPro" id="IPR051011">
    <property type="entry name" value="Metal_resp_trans_reg"/>
</dbReference>
<dbReference type="PANTHER" id="PTHR43132:SF9">
    <property type="entry name" value="ARSR FAMILY TRANSCRIPTIONAL REGULATORY PROTEIN"/>
    <property type="match status" value="1"/>
</dbReference>
<protein>
    <submittedName>
        <fullName evidence="5">DNA-binding transcriptional ArsR family regulator</fullName>
    </submittedName>
</protein>
<organism evidence="5 6">
    <name type="scientific">Castellaniella defragrans</name>
    <name type="common">Alcaligenes defragrans</name>
    <dbReference type="NCBI Taxonomy" id="75697"/>
    <lineage>
        <taxon>Bacteria</taxon>
        <taxon>Pseudomonadati</taxon>
        <taxon>Pseudomonadota</taxon>
        <taxon>Betaproteobacteria</taxon>
        <taxon>Burkholderiales</taxon>
        <taxon>Alcaligenaceae</taxon>
        <taxon>Castellaniella</taxon>
    </lineage>
</organism>
<dbReference type="GO" id="GO:0003700">
    <property type="term" value="F:DNA-binding transcription factor activity"/>
    <property type="evidence" value="ECO:0007669"/>
    <property type="project" value="InterPro"/>
</dbReference>
<proteinExistence type="predicted"/>
<dbReference type="AlphaFoldDB" id="A0A7W9WM35"/>
<dbReference type="PRINTS" id="PR00778">
    <property type="entry name" value="HTHARSR"/>
</dbReference>
<gene>
    <name evidence="5" type="ORF">HNR28_001932</name>
</gene>
<dbReference type="GO" id="GO:0003677">
    <property type="term" value="F:DNA binding"/>
    <property type="evidence" value="ECO:0007669"/>
    <property type="project" value="UniProtKB-KW"/>
</dbReference>
<dbReference type="InterPro" id="IPR036388">
    <property type="entry name" value="WH-like_DNA-bd_sf"/>
</dbReference>
<evidence type="ECO:0000256" key="1">
    <source>
        <dbReference type="ARBA" id="ARBA00023015"/>
    </source>
</evidence>
<evidence type="ECO:0000256" key="3">
    <source>
        <dbReference type="ARBA" id="ARBA00023163"/>
    </source>
</evidence>
<comment type="caution">
    <text evidence="5">The sequence shown here is derived from an EMBL/GenBank/DDBJ whole genome shotgun (WGS) entry which is preliminary data.</text>
</comment>
<dbReference type="PROSITE" id="PS50987">
    <property type="entry name" value="HTH_ARSR_2"/>
    <property type="match status" value="1"/>
</dbReference>
<reference evidence="5 6" key="1">
    <citation type="submission" date="2020-08" db="EMBL/GenBank/DDBJ databases">
        <title>Genomic Encyclopedia of Type Strains, Phase IV (KMG-IV): sequencing the most valuable type-strain genomes for metagenomic binning, comparative biology and taxonomic classification.</title>
        <authorList>
            <person name="Goeker M."/>
        </authorList>
    </citation>
    <scope>NUCLEOTIDE SEQUENCE [LARGE SCALE GENOMIC DNA]</scope>
    <source>
        <strain evidence="5 6">DSM 12141</strain>
    </source>
</reference>
<name>A0A7W9WM35_CASDE</name>
<dbReference type="Pfam" id="PF01022">
    <property type="entry name" value="HTH_5"/>
    <property type="match status" value="1"/>
</dbReference>
<dbReference type="InterPro" id="IPR036390">
    <property type="entry name" value="WH_DNA-bd_sf"/>
</dbReference>
<dbReference type="InterPro" id="IPR001845">
    <property type="entry name" value="HTH_ArsR_DNA-bd_dom"/>
</dbReference>
<sequence length="139" mass="15525">MRHSIACEFIEMGRLPPEVLEPVAAYFRALSEPTRLHILSLLRQQEHNVGELAQLCDYTAANISRHLSVLKKHGLVAREARGNSVYYRIADPSVNALCDLVCGSILRQIEQSAAQRAAFAALREDLPEPLPDFSRKESS</sequence>
<dbReference type="NCBIfam" id="NF033788">
    <property type="entry name" value="HTH_metalloreg"/>
    <property type="match status" value="1"/>
</dbReference>
<dbReference type="Proteomes" id="UP000541136">
    <property type="component" value="Unassembled WGS sequence"/>
</dbReference>
<dbReference type="Gene3D" id="1.10.10.10">
    <property type="entry name" value="Winged helix-like DNA-binding domain superfamily/Winged helix DNA-binding domain"/>
    <property type="match status" value="1"/>
</dbReference>
<evidence type="ECO:0000313" key="6">
    <source>
        <dbReference type="Proteomes" id="UP000541136"/>
    </source>
</evidence>
<keyword evidence="1" id="KW-0805">Transcription regulation</keyword>
<evidence type="ECO:0000313" key="5">
    <source>
        <dbReference type="EMBL" id="MBB6083887.1"/>
    </source>
</evidence>
<accession>A0A7W9WM35</accession>
<dbReference type="SMART" id="SM00418">
    <property type="entry name" value="HTH_ARSR"/>
    <property type="match status" value="1"/>
</dbReference>
<dbReference type="CDD" id="cd00090">
    <property type="entry name" value="HTH_ARSR"/>
    <property type="match status" value="1"/>
</dbReference>
<dbReference type="SUPFAM" id="SSF46785">
    <property type="entry name" value="Winged helix' DNA-binding domain"/>
    <property type="match status" value="1"/>
</dbReference>
<evidence type="ECO:0000256" key="2">
    <source>
        <dbReference type="ARBA" id="ARBA00023125"/>
    </source>
</evidence>
<dbReference type="EMBL" id="JACHIB010000010">
    <property type="protein sequence ID" value="MBB6083887.1"/>
    <property type="molecule type" value="Genomic_DNA"/>
</dbReference>
<feature type="domain" description="HTH arsR-type" evidence="4">
    <location>
        <begin position="15"/>
        <end position="109"/>
    </location>
</feature>
<keyword evidence="2 5" id="KW-0238">DNA-binding</keyword>
<dbReference type="InterPro" id="IPR011991">
    <property type="entry name" value="ArsR-like_HTH"/>
</dbReference>
<keyword evidence="3" id="KW-0804">Transcription</keyword>